<gene>
    <name evidence="2" type="ORF">TM448A02256_0005</name>
    <name evidence="3" type="ORF">TM448B02122_0013</name>
</gene>
<evidence type="ECO:0008006" key="4">
    <source>
        <dbReference type="Google" id="ProtNLM"/>
    </source>
</evidence>
<feature type="compositionally biased region" description="Polar residues" evidence="1">
    <location>
        <begin position="116"/>
        <end position="133"/>
    </location>
</feature>
<protein>
    <recommendedName>
        <fullName evidence="4">Replication protein</fullName>
    </recommendedName>
</protein>
<evidence type="ECO:0000256" key="1">
    <source>
        <dbReference type="SAM" id="MobiDB-lite"/>
    </source>
</evidence>
<evidence type="ECO:0000313" key="2">
    <source>
        <dbReference type="EMBL" id="QJA51705.1"/>
    </source>
</evidence>
<sequence length="227" mass="27612">MYNGYVKLWRKIINSSVFADPNLLKLWVLCLLKASYKNYFISVDGIIDPVELKPGQFLTGRYALHKEFYGKKKKVKSPLTVWRWLELLEKCENLNIKSYNKYSIITINNWKQYQQDEQQMNNRRTTDEQQMNTNKKDKKEKNIETDFKFEKLVPIPKDIFLTNRMKEYVQKQGCDDLNHAEQLFEDFCINHKKRGTKWKDWTSAFYTWVRNDKKIYHPNYYKQKEYI</sequence>
<dbReference type="EMBL" id="MT144878">
    <property type="protein sequence ID" value="QJI00825.1"/>
    <property type="molecule type" value="Genomic_DNA"/>
</dbReference>
<accession>A0A6H1ZWQ9</accession>
<organism evidence="2">
    <name type="scientific">viral metagenome</name>
    <dbReference type="NCBI Taxonomy" id="1070528"/>
    <lineage>
        <taxon>unclassified sequences</taxon>
        <taxon>metagenomes</taxon>
        <taxon>organismal metagenomes</taxon>
    </lineage>
</organism>
<proteinExistence type="predicted"/>
<feature type="region of interest" description="Disordered" evidence="1">
    <location>
        <begin position="116"/>
        <end position="139"/>
    </location>
</feature>
<reference evidence="2" key="1">
    <citation type="submission" date="2020-03" db="EMBL/GenBank/DDBJ databases">
        <title>The deep terrestrial virosphere.</title>
        <authorList>
            <person name="Holmfeldt K."/>
            <person name="Nilsson E."/>
            <person name="Simone D."/>
            <person name="Lopez-Fernandez M."/>
            <person name="Wu X."/>
            <person name="de Brujin I."/>
            <person name="Lundin D."/>
            <person name="Andersson A."/>
            <person name="Bertilsson S."/>
            <person name="Dopson M."/>
        </authorList>
    </citation>
    <scope>NUCLEOTIDE SEQUENCE</scope>
    <source>
        <strain evidence="2">TM448A02256</strain>
        <strain evidence="3">TM448B02122</strain>
    </source>
</reference>
<name>A0A6H1ZWQ9_9ZZZZ</name>
<dbReference type="AlphaFoldDB" id="A0A6H1ZWQ9"/>
<evidence type="ECO:0000313" key="3">
    <source>
        <dbReference type="EMBL" id="QJI00825.1"/>
    </source>
</evidence>
<dbReference type="EMBL" id="MT144284">
    <property type="protein sequence ID" value="QJA51705.1"/>
    <property type="molecule type" value="Genomic_DNA"/>
</dbReference>